<evidence type="ECO:0000313" key="2">
    <source>
        <dbReference type="Proteomes" id="UP000257109"/>
    </source>
</evidence>
<organism evidence="1 2">
    <name type="scientific">Mucuna pruriens</name>
    <name type="common">Velvet bean</name>
    <name type="synonym">Dolichos pruriens</name>
    <dbReference type="NCBI Taxonomy" id="157652"/>
    <lineage>
        <taxon>Eukaryota</taxon>
        <taxon>Viridiplantae</taxon>
        <taxon>Streptophyta</taxon>
        <taxon>Embryophyta</taxon>
        <taxon>Tracheophyta</taxon>
        <taxon>Spermatophyta</taxon>
        <taxon>Magnoliopsida</taxon>
        <taxon>eudicotyledons</taxon>
        <taxon>Gunneridae</taxon>
        <taxon>Pentapetalae</taxon>
        <taxon>rosids</taxon>
        <taxon>fabids</taxon>
        <taxon>Fabales</taxon>
        <taxon>Fabaceae</taxon>
        <taxon>Papilionoideae</taxon>
        <taxon>50 kb inversion clade</taxon>
        <taxon>NPAAA clade</taxon>
        <taxon>indigoferoid/millettioid clade</taxon>
        <taxon>Phaseoleae</taxon>
        <taxon>Mucuna</taxon>
    </lineage>
</organism>
<keyword evidence="2" id="KW-1185">Reference proteome</keyword>
<evidence type="ECO:0000313" key="1">
    <source>
        <dbReference type="EMBL" id="RDX79436.1"/>
    </source>
</evidence>
<feature type="non-terminal residue" evidence="1">
    <location>
        <position position="1"/>
    </location>
</feature>
<gene>
    <name evidence="1" type="ORF">CR513_40142</name>
</gene>
<protein>
    <submittedName>
        <fullName evidence="1">Uncharacterized protein</fullName>
    </submittedName>
</protein>
<dbReference type="AlphaFoldDB" id="A0A371FM79"/>
<name>A0A371FM79_MUCPR</name>
<dbReference type="EMBL" id="QJKJ01008539">
    <property type="protein sequence ID" value="RDX79436.1"/>
    <property type="molecule type" value="Genomic_DNA"/>
</dbReference>
<sequence>MEVEVVVLNVHMVKEWATLKTLVIHFMASLKNNKCLSLKKLNERGMGRLIGVGHESRGLDKLSARAIKCVFLGYPHLQKGIVVIPQSLNNTT</sequence>
<comment type="caution">
    <text evidence="1">The sequence shown here is derived from an EMBL/GenBank/DDBJ whole genome shotgun (WGS) entry which is preliminary data.</text>
</comment>
<accession>A0A371FM79</accession>
<proteinExistence type="predicted"/>
<dbReference type="Proteomes" id="UP000257109">
    <property type="component" value="Unassembled WGS sequence"/>
</dbReference>
<reference evidence="1" key="1">
    <citation type="submission" date="2018-05" db="EMBL/GenBank/DDBJ databases">
        <title>Draft genome of Mucuna pruriens seed.</title>
        <authorList>
            <person name="Nnadi N.E."/>
            <person name="Vos R."/>
            <person name="Hasami M.H."/>
            <person name="Devisetty U.K."/>
            <person name="Aguiy J.C."/>
        </authorList>
    </citation>
    <scope>NUCLEOTIDE SEQUENCE [LARGE SCALE GENOMIC DNA]</scope>
    <source>
        <strain evidence="1">JCA_2017</strain>
    </source>
</reference>